<dbReference type="EMBL" id="JARH01000489">
    <property type="protein sequence ID" value="EXF80000.1"/>
    <property type="molecule type" value="Genomic_DNA"/>
</dbReference>
<evidence type="ECO:0000259" key="1">
    <source>
        <dbReference type="Pfam" id="PF20237"/>
    </source>
</evidence>
<dbReference type="HOGENOM" id="CLU_2108823_0_0_1"/>
<organism evidence="2 3">
    <name type="scientific">Colletotrichum fioriniae PJ7</name>
    <dbReference type="NCBI Taxonomy" id="1445577"/>
    <lineage>
        <taxon>Eukaryota</taxon>
        <taxon>Fungi</taxon>
        <taxon>Dikarya</taxon>
        <taxon>Ascomycota</taxon>
        <taxon>Pezizomycotina</taxon>
        <taxon>Sordariomycetes</taxon>
        <taxon>Hypocreomycetidae</taxon>
        <taxon>Glomerellales</taxon>
        <taxon>Glomerellaceae</taxon>
        <taxon>Colletotrichum</taxon>
        <taxon>Colletotrichum acutatum species complex</taxon>
    </lineage>
</organism>
<accession>A0A010QTP3</accession>
<evidence type="ECO:0000313" key="3">
    <source>
        <dbReference type="Proteomes" id="UP000020467"/>
    </source>
</evidence>
<dbReference type="OrthoDB" id="4839970at2759"/>
<proteinExistence type="predicted"/>
<gene>
    <name evidence="2" type="ORF">CFIO01_00896</name>
</gene>
<comment type="caution">
    <text evidence="2">The sequence shown here is derived from an EMBL/GenBank/DDBJ whole genome shotgun (WGS) entry which is preliminary data.</text>
</comment>
<evidence type="ECO:0000313" key="2">
    <source>
        <dbReference type="EMBL" id="EXF80000.1"/>
    </source>
</evidence>
<dbReference type="PANTHER" id="PTHR34502:SF5">
    <property type="entry name" value="DUF6594 DOMAIN-CONTAINING PROTEIN"/>
    <property type="match status" value="1"/>
</dbReference>
<feature type="domain" description="DUF6594" evidence="1">
    <location>
        <begin position="2"/>
        <end position="97"/>
    </location>
</feature>
<keyword evidence="3" id="KW-1185">Reference proteome</keyword>
<dbReference type="KEGG" id="cfj:CFIO01_00896"/>
<dbReference type="PANTHER" id="PTHR34502">
    <property type="entry name" value="DUF6594 DOMAIN-CONTAINING PROTEIN-RELATED"/>
    <property type="match status" value="1"/>
</dbReference>
<sequence>MMNLLRLQSELQDLEQQLEDTREEDRNSTDPIRKEYEFSFRVMKQFAEDPDSIQYELLLEIGNKLEEYHQALQHASFLSKMTRPSNDEWEFLATWLQKSKEGNGLLDMTGIEAMI</sequence>
<dbReference type="AlphaFoldDB" id="A0A010QTP3"/>
<protein>
    <recommendedName>
        <fullName evidence="1">DUF6594 domain-containing protein</fullName>
    </recommendedName>
</protein>
<dbReference type="InterPro" id="IPR046529">
    <property type="entry name" value="DUF6594"/>
</dbReference>
<name>A0A010QTP3_9PEZI</name>
<dbReference type="Pfam" id="PF20237">
    <property type="entry name" value="DUF6594"/>
    <property type="match status" value="1"/>
</dbReference>
<dbReference type="Proteomes" id="UP000020467">
    <property type="component" value="Unassembled WGS sequence"/>
</dbReference>
<reference evidence="2 3" key="1">
    <citation type="submission" date="2014-02" db="EMBL/GenBank/DDBJ databases">
        <title>The genome sequence of Colletotrichum fioriniae PJ7.</title>
        <authorList>
            <person name="Baroncelli R."/>
            <person name="Thon M.R."/>
        </authorList>
    </citation>
    <scope>NUCLEOTIDE SEQUENCE [LARGE SCALE GENOMIC DNA]</scope>
    <source>
        <strain evidence="2 3">PJ7</strain>
    </source>
</reference>